<feature type="domain" description="Nucleotidyl transferase" evidence="1">
    <location>
        <begin position="2"/>
        <end position="248"/>
    </location>
</feature>
<gene>
    <name evidence="2" type="ORF">SBA1_980055</name>
</gene>
<dbReference type="AlphaFoldDB" id="A0A2U3LDR2"/>
<evidence type="ECO:0000259" key="1">
    <source>
        <dbReference type="Pfam" id="PF00483"/>
    </source>
</evidence>
<dbReference type="InterPro" id="IPR005835">
    <property type="entry name" value="NTP_transferase_dom"/>
</dbReference>
<dbReference type="OrthoDB" id="9801899at2"/>
<dbReference type="PANTHER" id="PTHR22572">
    <property type="entry name" value="SUGAR-1-PHOSPHATE GUANYL TRANSFERASE"/>
    <property type="match status" value="1"/>
</dbReference>
<dbReference type="GO" id="GO:0016740">
    <property type="term" value="F:transferase activity"/>
    <property type="evidence" value="ECO:0007669"/>
    <property type="project" value="UniProtKB-KW"/>
</dbReference>
<organism evidence="2 3">
    <name type="scientific">Candidatus Sulfotelmatobacter kueseliae</name>
    <dbReference type="NCBI Taxonomy" id="2042962"/>
    <lineage>
        <taxon>Bacteria</taxon>
        <taxon>Pseudomonadati</taxon>
        <taxon>Acidobacteriota</taxon>
        <taxon>Terriglobia</taxon>
        <taxon>Terriglobales</taxon>
        <taxon>Candidatus Korobacteraceae</taxon>
        <taxon>Candidatus Sulfotelmatobacter</taxon>
    </lineage>
</organism>
<name>A0A2U3LDR2_9BACT</name>
<dbReference type="Proteomes" id="UP000238701">
    <property type="component" value="Unassembled WGS sequence"/>
</dbReference>
<dbReference type="Gene3D" id="3.90.550.10">
    <property type="entry name" value="Spore Coat Polysaccharide Biosynthesis Protein SpsA, Chain A"/>
    <property type="match status" value="1"/>
</dbReference>
<proteinExistence type="predicted"/>
<accession>A0A2U3LDR2</accession>
<protein>
    <submittedName>
        <fullName evidence="2">Nucleotidyl transferase</fullName>
    </submittedName>
</protein>
<keyword evidence="2" id="KW-0808">Transferase</keyword>
<dbReference type="EMBL" id="OMOD01000197">
    <property type="protein sequence ID" value="SPF50053.1"/>
    <property type="molecule type" value="Genomic_DNA"/>
</dbReference>
<dbReference type="InterPro" id="IPR050486">
    <property type="entry name" value="Mannose-1P_guanyltransferase"/>
</dbReference>
<dbReference type="SUPFAM" id="SSF53448">
    <property type="entry name" value="Nucleotide-diphospho-sugar transferases"/>
    <property type="match status" value="1"/>
</dbReference>
<dbReference type="Pfam" id="PF00483">
    <property type="entry name" value="NTP_transferase"/>
    <property type="match status" value="1"/>
</dbReference>
<evidence type="ECO:0000313" key="2">
    <source>
        <dbReference type="EMBL" id="SPF50053.1"/>
    </source>
</evidence>
<sequence length="253" mass="28367">MKAMILAAGLGTRLRPLTQDRPKALVEVGGHSLLEITLRRLREFGIREVIVNLHHFADMVAEYLKKNGNFGMRIELSREDVLLDTGGGLKKASWFFLEDSGHAPGNVEQPFLLHNVDVISTIDLERIVQFHRENQALATLAVQDRETSRYLLFDGQGQLCGRQAGRDQAPEMARPSRQVQALAFSGVHVIASRFLGMMAENGAFSIVQSYLRLAGQGERILAFRADEYYWRDLGRPGNIAQAEADVERQVVRL</sequence>
<reference evidence="3" key="1">
    <citation type="submission" date="2018-02" db="EMBL/GenBank/DDBJ databases">
        <authorList>
            <person name="Hausmann B."/>
        </authorList>
    </citation>
    <scope>NUCLEOTIDE SEQUENCE [LARGE SCALE GENOMIC DNA]</scope>
    <source>
        <strain evidence="3">Peat soil MAG SbA1</strain>
    </source>
</reference>
<dbReference type="InterPro" id="IPR029044">
    <property type="entry name" value="Nucleotide-diphossugar_trans"/>
</dbReference>
<evidence type="ECO:0000313" key="3">
    <source>
        <dbReference type="Proteomes" id="UP000238701"/>
    </source>
</evidence>